<protein>
    <submittedName>
        <fullName evidence="1">Uncharacterized protein</fullName>
    </submittedName>
</protein>
<evidence type="ECO:0000313" key="1">
    <source>
        <dbReference type="EMBL" id="KAK4010698.1"/>
    </source>
</evidence>
<keyword evidence="2" id="KW-1185">Reference proteome</keyword>
<evidence type="ECO:0000313" key="2">
    <source>
        <dbReference type="Proteomes" id="UP001234178"/>
    </source>
</evidence>
<organism evidence="1 2">
    <name type="scientific">Daphnia magna</name>
    <dbReference type="NCBI Taxonomy" id="35525"/>
    <lineage>
        <taxon>Eukaryota</taxon>
        <taxon>Metazoa</taxon>
        <taxon>Ecdysozoa</taxon>
        <taxon>Arthropoda</taxon>
        <taxon>Crustacea</taxon>
        <taxon>Branchiopoda</taxon>
        <taxon>Diplostraca</taxon>
        <taxon>Cladocera</taxon>
        <taxon>Anomopoda</taxon>
        <taxon>Daphniidae</taxon>
        <taxon>Daphnia</taxon>
    </lineage>
</organism>
<gene>
    <name evidence="1" type="ORF">OUZ56_019829</name>
</gene>
<proteinExistence type="predicted"/>
<reference evidence="1 2" key="1">
    <citation type="journal article" date="2023" name="Nucleic Acids Res.">
        <title>The hologenome of Daphnia magna reveals possible DNA methylation and microbiome-mediated evolution of the host genome.</title>
        <authorList>
            <person name="Chaturvedi A."/>
            <person name="Li X."/>
            <person name="Dhandapani V."/>
            <person name="Marshall H."/>
            <person name="Kissane S."/>
            <person name="Cuenca-Cambronero M."/>
            <person name="Asole G."/>
            <person name="Calvet F."/>
            <person name="Ruiz-Romero M."/>
            <person name="Marangio P."/>
            <person name="Guigo R."/>
            <person name="Rago D."/>
            <person name="Mirbahai L."/>
            <person name="Eastwood N."/>
            <person name="Colbourne J.K."/>
            <person name="Zhou J."/>
            <person name="Mallon E."/>
            <person name="Orsini L."/>
        </authorList>
    </citation>
    <scope>NUCLEOTIDE SEQUENCE [LARGE SCALE GENOMIC DNA]</scope>
    <source>
        <strain evidence="1">LRV0_1</strain>
    </source>
</reference>
<sequence length="84" mass="9656">MDATLTKWHMSPQEALKHQVALKIFAHQVAVESRGTRCLHDDKIFNRKVALLEDLSFKSKEANCKSSDEVKTWWFNVVALESVI</sequence>
<dbReference type="EMBL" id="JAOYFB010000003">
    <property type="protein sequence ID" value="KAK4010698.1"/>
    <property type="molecule type" value="Genomic_DNA"/>
</dbReference>
<comment type="caution">
    <text evidence="1">The sequence shown here is derived from an EMBL/GenBank/DDBJ whole genome shotgun (WGS) entry which is preliminary data.</text>
</comment>
<dbReference type="Proteomes" id="UP001234178">
    <property type="component" value="Unassembled WGS sequence"/>
</dbReference>
<name>A0ABQ9ZCS9_9CRUS</name>
<accession>A0ABQ9ZCS9</accession>